<evidence type="ECO:0000313" key="4">
    <source>
        <dbReference type="Proteomes" id="UP000260680"/>
    </source>
</evidence>
<accession>A0A3E2NDL2</accession>
<dbReference type="PANTHER" id="PTHR48075:SF5">
    <property type="entry name" value="3-HYDROXYBUTYRYL-COA DEHYDROGENASE"/>
    <property type="match status" value="1"/>
</dbReference>
<dbReference type="GO" id="GO:0006631">
    <property type="term" value="P:fatty acid metabolic process"/>
    <property type="evidence" value="ECO:0007669"/>
    <property type="project" value="InterPro"/>
</dbReference>
<dbReference type="OrthoDB" id="9771883at2"/>
<dbReference type="GO" id="GO:0016491">
    <property type="term" value="F:oxidoreductase activity"/>
    <property type="evidence" value="ECO:0007669"/>
    <property type="project" value="TreeGrafter"/>
</dbReference>
<evidence type="ECO:0000259" key="2">
    <source>
        <dbReference type="Pfam" id="PF02737"/>
    </source>
</evidence>
<dbReference type="PANTHER" id="PTHR48075">
    <property type="entry name" value="3-HYDROXYACYL-COA DEHYDROGENASE FAMILY PROTEIN"/>
    <property type="match status" value="1"/>
</dbReference>
<comment type="similarity">
    <text evidence="1">Belongs to the 3-hydroxyacyl-CoA dehydrogenase family.</text>
</comment>
<name>A0A3E2NDL2_9FIRM</name>
<dbReference type="GO" id="GO:0070403">
    <property type="term" value="F:NAD+ binding"/>
    <property type="evidence" value="ECO:0007669"/>
    <property type="project" value="InterPro"/>
</dbReference>
<dbReference type="Gene3D" id="3.40.50.720">
    <property type="entry name" value="NAD(P)-binding Rossmann-like Domain"/>
    <property type="match status" value="1"/>
</dbReference>
<dbReference type="InterPro" id="IPR006176">
    <property type="entry name" value="3-OHacyl-CoA_DH_NAD-bd"/>
</dbReference>
<gene>
    <name evidence="3" type="ORF">DS742_09615</name>
</gene>
<dbReference type="InterPro" id="IPR036291">
    <property type="entry name" value="NAD(P)-bd_dom_sf"/>
</dbReference>
<dbReference type="AlphaFoldDB" id="A0A3E2NDL2"/>
<sequence>MTIGIVGSGRMGQDLFYSLMEYDCQVILVSRNQDQIDKITKRIQKKQRRDPQLMGGKTPIITDKLTDLADCDIMIETVIEDLNVKQEIFQRLEGIAKHTCIFATNTSSLDVTDVFFYGKAKERCLGLHYFYPLKVISAAEVNAGPDTSEETVKEMVKFLSMTGRKPLVLRGESRLVLSKLLISLAAYAYKLSLEGELTLKELDQITKQVLLFGIFEMVDSTGFPIISQCLINLPDHLHSNLFKPLLLQVSDFMKQGKDGRRGEGFLSSEDSGKRAAAYIVNREECYEAYGIRFLSFLLNEIARYMEDPLLDNKQFQETIEEVLGVSASLKSLYQELKEETILETLMTEYKKTLDPLFLPADFKVYRKL</sequence>
<proteinExistence type="inferred from homology"/>
<reference evidence="3 4" key="1">
    <citation type="submission" date="2018-07" db="EMBL/GenBank/DDBJ databases">
        <title>New species, Clostridium PI-S10-A1B.</title>
        <authorList>
            <person name="Krishna G."/>
            <person name="Summeta K."/>
            <person name="Shikha S."/>
            <person name="Prabhu P.B."/>
            <person name="Suresh K."/>
        </authorList>
    </citation>
    <scope>NUCLEOTIDE SEQUENCE [LARGE SCALE GENOMIC DNA]</scope>
    <source>
        <strain evidence="3 4">PI-S10-A1B</strain>
    </source>
</reference>
<evidence type="ECO:0000256" key="1">
    <source>
        <dbReference type="ARBA" id="ARBA00009463"/>
    </source>
</evidence>
<evidence type="ECO:0000313" key="3">
    <source>
        <dbReference type="EMBL" id="RFZ79108.1"/>
    </source>
</evidence>
<dbReference type="Pfam" id="PF02737">
    <property type="entry name" value="3HCDH_N"/>
    <property type="match status" value="1"/>
</dbReference>
<comment type="caution">
    <text evidence="3">The sequence shown here is derived from an EMBL/GenBank/DDBJ whole genome shotgun (WGS) entry which is preliminary data.</text>
</comment>
<dbReference type="SUPFAM" id="SSF51735">
    <property type="entry name" value="NAD(P)-binding Rossmann-fold domains"/>
    <property type="match status" value="1"/>
</dbReference>
<dbReference type="Proteomes" id="UP000260680">
    <property type="component" value="Unassembled WGS sequence"/>
</dbReference>
<organism evidence="3 4">
    <name type="scientific">Lacrimispora amygdalina</name>
    <dbReference type="NCBI Taxonomy" id="253257"/>
    <lineage>
        <taxon>Bacteria</taxon>
        <taxon>Bacillati</taxon>
        <taxon>Bacillota</taxon>
        <taxon>Clostridia</taxon>
        <taxon>Lachnospirales</taxon>
        <taxon>Lachnospiraceae</taxon>
        <taxon>Lacrimispora</taxon>
    </lineage>
</organism>
<dbReference type="Gene3D" id="1.10.1040.50">
    <property type="match status" value="1"/>
</dbReference>
<feature type="domain" description="3-hydroxyacyl-CoA dehydrogenase NAD binding" evidence="2">
    <location>
        <begin position="2"/>
        <end position="169"/>
    </location>
</feature>
<dbReference type="EMBL" id="QOHO01000027">
    <property type="protein sequence ID" value="RFZ79108.1"/>
    <property type="molecule type" value="Genomic_DNA"/>
</dbReference>
<dbReference type="RefSeq" id="WP_117416788.1">
    <property type="nucleotide sequence ID" value="NZ_QOHO01000027.1"/>
</dbReference>
<protein>
    <submittedName>
        <fullName evidence="3">3-hydroxyacyl-CoA dehydrogenase family protein</fullName>
    </submittedName>
</protein>